<proteinExistence type="predicted"/>
<evidence type="ECO:0000313" key="3">
    <source>
        <dbReference type="Proteomes" id="UP001154282"/>
    </source>
</evidence>
<name>A0AAV0KRL0_9ROSI</name>
<protein>
    <recommendedName>
        <fullName evidence="4">LPXTG cell wall anchor domain-containing protein</fullName>
    </recommendedName>
</protein>
<dbReference type="Proteomes" id="UP001154282">
    <property type="component" value="Unassembled WGS sequence"/>
</dbReference>
<evidence type="ECO:0000256" key="1">
    <source>
        <dbReference type="SAM" id="Phobius"/>
    </source>
</evidence>
<evidence type="ECO:0008006" key="4">
    <source>
        <dbReference type="Google" id="ProtNLM"/>
    </source>
</evidence>
<sequence>MPATNRSLPTSYWGIVLFFLVASGSFVYYRKKQTGTMPGADTF</sequence>
<dbReference type="EMBL" id="CAMGYJ010000005">
    <property type="protein sequence ID" value="CAI0424807.1"/>
    <property type="molecule type" value="Genomic_DNA"/>
</dbReference>
<accession>A0AAV0KRL0</accession>
<gene>
    <name evidence="2" type="ORF">LITE_LOCUS20071</name>
</gene>
<keyword evidence="1" id="KW-1133">Transmembrane helix</keyword>
<organism evidence="2 3">
    <name type="scientific">Linum tenue</name>
    <dbReference type="NCBI Taxonomy" id="586396"/>
    <lineage>
        <taxon>Eukaryota</taxon>
        <taxon>Viridiplantae</taxon>
        <taxon>Streptophyta</taxon>
        <taxon>Embryophyta</taxon>
        <taxon>Tracheophyta</taxon>
        <taxon>Spermatophyta</taxon>
        <taxon>Magnoliopsida</taxon>
        <taxon>eudicotyledons</taxon>
        <taxon>Gunneridae</taxon>
        <taxon>Pentapetalae</taxon>
        <taxon>rosids</taxon>
        <taxon>fabids</taxon>
        <taxon>Malpighiales</taxon>
        <taxon>Linaceae</taxon>
        <taxon>Linum</taxon>
    </lineage>
</organism>
<keyword evidence="1" id="KW-0472">Membrane</keyword>
<reference evidence="2" key="1">
    <citation type="submission" date="2022-08" db="EMBL/GenBank/DDBJ databases">
        <authorList>
            <person name="Gutierrez-Valencia J."/>
        </authorList>
    </citation>
    <scope>NUCLEOTIDE SEQUENCE</scope>
</reference>
<evidence type="ECO:0000313" key="2">
    <source>
        <dbReference type="EMBL" id="CAI0424807.1"/>
    </source>
</evidence>
<keyword evidence="3" id="KW-1185">Reference proteome</keyword>
<comment type="caution">
    <text evidence="2">The sequence shown here is derived from an EMBL/GenBank/DDBJ whole genome shotgun (WGS) entry which is preliminary data.</text>
</comment>
<keyword evidence="1" id="KW-0812">Transmembrane</keyword>
<feature type="transmembrane region" description="Helical" evidence="1">
    <location>
        <begin position="12"/>
        <end position="29"/>
    </location>
</feature>
<dbReference type="AlphaFoldDB" id="A0AAV0KRL0"/>